<gene>
    <name evidence="1" type="ORF">BRARA_C04551</name>
</gene>
<reference evidence="1 2" key="1">
    <citation type="submission" date="2018-06" db="EMBL/GenBank/DDBJ databases">
        <title>WGS assembly of Brassica rapa FPsc.</title>
        <authorList>
            <person name="Bowman J."/>
            <person name="Kohchi T."/>
            <person name="Yamato K."/>
            <person name="Jenkins J."/>
            <person name="Shu S."/>
            <person name="Ishizaki K."/>
            <person name="Yamaoka S."/>
            <person name="Nishihama R."/>
            <person name="Nakamura Y."/>
            <person name="Berger F."/>
            <person name="Adam C."/>
            <person name="Aki S."/>
            <person name="Althoff F."/>
            <person name="Araki T."/>
            <person name="Arteaga-Vazquez M."/>
            <person name="Balasubrmanian S."/>
            <person name="Bauer D."/>
            <person name="Boehm C."/>
            <person name="Briginshaw L."/>
            <person name="Caballero-Perez J."/>
            <person name="Catarino B."/>
            <person name="Chen F."/>
            <person name="Chiyoda S."/>
            <person name="Chovatia M."/>
            <person name="Davies K."/>
            <person name="Delmans M."/>
            <person name="Demura T."/>
            <person name="Dierschke T."/>
            <person name="Dolan L."/>
            <person name="Dorantes-Acosta A."/>
            <person name="Eklund D."/>
            <person name="Florent S."/>
            <person name="Flores-Sandoval E."/>
            <person name="Fujiyama A."/>
            <person name="Fukuzawa H."/>
            <person name="Galik B."/>
            <person name="Grimanelli D."/>
            <person name="Grimwood J."/>
            <person name="Grossniklaus U."/>
            <person name="Hamada T."/>
            <person name="Haseloff J."/>
            <person name="Hetherington A."/>
            <person name="Higo A."/>
            <person name="Hirakawa Y."/>
            <person name="Hundley H."/>
            <person name="Ikeda Y."/>
            <person name="Inoue K."/>
            <person name="Inoue S."/>
            <person name="Ishida S."/>
            <person name="Jia Q."/>
            <person name="Kakita M."/>
            <person name="Kanazawa T."/>
            <person name="Kawai Y."/>
            <person name="Kawashima T."/>
            <person name="Kennedy M."/>
            <person name="Kinose K."/>
            <person name="Kinoshita T."/>
            <person name="Kohara Y."/>
            <person name="Koide E."/>
            <person name="Komatsu K."/>
            <person name="Kopischke S."/>
            <person name="Kubo M."/>
            <person name="Kyozuka J."/>
            <person name="Lagercrantz U."/>
            <person name="Lin S."/>
            <person name="Lindquist E."/>
            <person name="Lipzen A."/>
            <person name="Lu C."/>
            <person name="Luna E."/>
            <person name="Martienssen R."/>
            <person name="Minamino N."/>
            <person name="Mizutani M."/>
            <person name="Mizutani M."/>
            <person name="Mochizuki N."/>
            <person name="Monte I."/>
            <person name="Mosher R."/>
            <person name="Nagasaki H."/>
            <person name="Nakagami H."/>
            <person name="Naramoto S."/>
            <person name="Nishitani K."/>
            <person name="Ohtani M."/>
            <person name="Okamoto T."/>
            <person name="Okumura M."/>
            <person name="Phillips J."/>
            <person name="Pollak B."/>
            <person name="Reinders A."/>
            <person name="Roevekamp M."/>
            <person name="Sano R."/>
            <person name="Sawa S."/>
            <person name="Schmid M."/>
            <person name="Shirakawa M."/>
            <person name="Solano R."/>
            <person name="Spunde A."/>
            <person name="Suetsugu N."/>
            <person name="Sugano S."/>
            <person name="Sugiyama A."/>
            <person name="Sun R."/>
            <person name="Suzuki Y."/>
            <person name="Takenaka M."/>
            <person name="Takezawa D."/>
            <person name="Tomogane H."/>
            <person name="Tsuzuki M."/>
            <person name="Ueda T."/>
            <person name="Umeda M."/>
            <person name="Ward J."/>
            <person name="Watanabe Y."/>
            <person name="Yazaki K."/>
            <person name="Yokoyama R."/>
            <person name="Yoshitake Y."/>
            <person name="Yotsui I."/>
            <person name="Zachgo S."/>
            <person name="Schmutz J."/>
        </authorList>
    </citation>
    <scope>NUCLEOTIDE SEQUENCE [LARGE SCALE GENOMIC DNA]</scope>
    <source>
        <strain evidence="2">cv. B-3</strain>
    </source>
</reference>
<feature type="non-terminal residue" evidence="1">
    <location>
        <position position="1"/>
    </location>
</feature>
<organism evidence="1 2">
    <name type="scientific">Brassica campestris</name>
    <name type="common">Field mustard</name>
    <dbReference type="NCBI Taxonomy" id="3711"/>
    <lineage>
        <taxon>Eukaryota</taxon>
        <taxon>Viridiplantae</taxon>
        <taxon>Streptophyta</taxon>
        <taxon>Embryophyta</taxon>
        <taxon>Tracheophyta</taxon>
        <taxon>Spermatophyta</taxon>
        <taxon>Magnoliopsida</taxon>
        <taxon>eudicotyledons</taxon>
        <taxon>Gunneridae</taxon>
        <taxon>Pentapetalae</taxon>
        <taxon>rosids</taxon>
        <taxon>malvids</taxon>
        <taxon>Brassicales</taxon>
        <taxon>Brassicaceae</taxon>
        <taxon>Brassiceae</taxon>
        <taxon>Brassica</taxon>
    </lineage>
</organism>
<sequence length="69" mass="7731">VPSRDYRGPENTRPGRAFYFVSSHADILSFAPTRLQSFSLLCSFIITNETSISEKASPDAEKMHNITSH</sequence>
<protein>
    <submittedName>
        <fullName evidence="1">Uncharacterized protein</fullName>
    </submittedName>
</protein>
<evidence type="ECO:0000313" key="2">
    <source>
        <dbReference type="Proteomes" id="UP000264353"/>
    </source>
</evidence>
<proteinExistence type="predicted"/>
<evidence type="ECO:0000313" key="1">
    <source>
        <dbReference type="EMBL" id="RID72669.1"/>
    </source>
</evidence>
<accession>A0A398A4B3</accession>
<dbReference type="Proteomes" id="UP000264353">
    <property type="component" value="Chromosome A3"/>
</dbReference>
<dbReference type="AlphaFoldDB" id="A0A398A4B3"/>
<name>A0A398A4B3_BRACM</name>
<dbReference type="EMBL" id="CM010630">
    <property type="protein sequence ID" value="RID72669.1"/>
    <property type="molecule type" value="Genomic_DNA"/>
</dbReference>